<gene>
    <name evidence="8" type="ORF">FOF52_00275</name>
</gene>
<dbReference type="Pfam" id="PF08386">
    <property type="entry name" value="Abhydrolase_4"/>
    <property type="match status" value="1"/>
</dbReference>
<dbReference type="EMBL" id="CP051627">
    <property type="protein sequence ID" value="UPT19593.1"/>
    <property type="molecule type" value="Genomic_DNA"/>
</dbReference>
<protein>
    <submittedName>
        <fullName evidence="8">Alpha/beta hydrolase</fullName>
    </submittedName>
</protein>
<evidence type="ECO:0000256" key="2">
    <source>
        <dbReference type="ARBA" id="ARBA00022729"/>
    </source>
</evidence>
<evidence type="ECO:0000256" key="3">
    <source>
        <dbReference type="ARBA" id="ARBA00022801"/>
    </source>
</evidence>
<dbReference type="Pfam" id="PF00561">
    <property type="entry name" value="Abhydrolase_1"/>
    <property type="match status" value="1"/>
</dbReference>
<dbReference type="InterPro" id="IPR000073">
    <property type="entry name" value="AB_hydrolase_1"/>
</dbReference>
<dbReference type="InterPro" id="IPR051601">
    <property type="entry name" value="Serine_prot/Carboxylest_S33"/>
</dbReference>
<reference evidence="8 9" key="1">
    <citation type="submission" date="2020-04" db="EMBL/GenBank/DDBJ databases">
        <title>Thermobifida alba genome sequencing and assembly.</title>
        <authorList>
            <person name="Luzics S."/>
            <person name="Horvath B."/>
            <person name="Nagy I."/>
            <person name="Toth A."/>
            <person name="Nagy I."/>
            <person name="Kukolya J."/>
        </authorList>
    </citation>
    <scope>NUCLEOTIDE SEQUENCE [LARGE SCALE GENOMIC DNA]</scope>
    <source>
        <strain evidence="8 9">DSM 43795</strain>
    </source>
</reference>
<dbReference type="RefSeq" id="WP_248591814.1">
    <property type="nucleotide sequence ID" value="NZ_BAABEB010000001.1"/>
</dbReference>
<proteinExistence type="inferred from homology"/>
<dbReference type="Proteomes" id="UP000832041">
    <property type="component" value="Chromosome"/>
</dbReference>
<feature type="domain" description="Peptidase S33 tripeptidyl aminopeptidase-like C-terminal" evidence="7">
    <location>
        <begin position="386"/>
        <end position="483"/>
    </location>
</feature>
<evidence type="ECO:0000256" key="1">
    <source>
        <dbReference type="ARBA" id="ARBA00010088"/>
    </source>
</evidence>
<dbReference type="InterPro" id="IPR029058">
    <property type="entry name" value="AB_hydrolase_fold"/>
</dbReference>
<dbReference type="SUPFAM" id="SSF53474">
    <property type="entry name" value="alpha/beta-Hydrolases"/>
    <property type="match status" value="1"/>
</dbReference>
<keyword evidence="3 8" id="KW-0378">Hydrolase</keyword>
<evidence type="ECO:0000259" key="6">
    <source>
        <dbReference type="Pfam" id="PF00561"/>
    </source>
</evidence>
<organism evidence="8 9">
    <name type="scientific">Thermobifida alba</name>
    <name type="common">Thermomonospora alba</name>
    <dbReference type="NCBI Taxonomy" id="53522"/>
    <lineage>
        <taxon>Bacteria</taxon>
        <taxon>Bacillati</taxon>
        <taxon>Actinomycetota</taxon>
        <taxon>Actinomycetes</taxon>
        <taxon>Streptosporangiales</taxon>
        <taxon>Nocardiopsidaceae</taxon>
        <taxon>Thermobifida</taxon>
    </lineage>
</organism>
<dbReference type="PANTHER" id="PTHR43248:SF29">
    <property type="entry name" value="TRIPEPTIDYL AMINOPEPTIDASE"/>
    <property type="match status" value="1"/>
</dbReference>
<evidence type="ECO:0000256" key="4">
    <source>
        <dbReference type="SAM" id="MobiDB-lite"/>
    </source>
</evidence>
<evidence type="ECO:0000313" key="8">
    <source>
        <dbReference type="EMBL" id="UPT19593.1"/>
    </source>
</evidence>
<dbReference type="PANTHER" id="PTHR43248">
    <property type="entry name" value="2-SUCCINYL-6-HYDROXY-2,4-CYCLOHEXADIENE-1-CARBOXYLATE SYNTHASE"/>
    <property type="match status" value="1"/>
</dbReference>
<dbReference type="InterPro" id="IPR013595">
    <property type="entry name" value="Pept_S33_TAP-like_C"/>
</dbReference>
<accession>A0ABY4KZT2</accession>
<evidence type="ECO:0000313" key="9">
    <source>
        <dbReference type="Proteomes" id="UP000832041"/>
    </source>
</evidence>
<sequence>MRHAAARSVGAIAATGVLTVFGAVVPAEADGTTGWTECADLEPAAQLRVECAELRVPMSREGGPRSGGTVVLALSRVPASGERQGTLLVNPGGPGSPGRDWAVRIAERLPADLRASYDVVGFDPRGTGASTPTVTCDPGYFDPVRPDTVPADEEAEQALWDRAAAYAEACAEHTGDLLNHMTTVDIAADVESIRRALGVERIDYLGYSYGTYLGAVYATRYPDRVRRLVLDSAVNPDLPWYQGNLAQSRSLDAAARNFFAWTARHHGVYGLGTTGEQVAEHYYALRDALAEQPAAGTVGPTELESVVLFAAYTSAAWPPLARALSDRVVHGEDAALLAVHERLGEDADSDQGFGAYLATECTDSPWPADRGTWREDAAKLHVEAPFVAWNNTWYNAPCRFWPAPARSWTEVDGTAVGGALLLHATQDGPTPLAGAHAMRARFPKGRLVVEDGGVDHGVSLNGNPCVDRVLVAYLRDGTLPAAGRGADGADLTCAARPQPDPRGAAAGGV</sequence>
<name>A0ABY4KZT2_THEAE</name>
<keyword evidence="2 5" id="KW-0732">Signal</keyword>
<feature type="signal peptide" evidence="5">
    <location>
        <begin position="1"/>
        <end position="29"/>
    </location>
</feature>
<evidence type="ECO:0000256" key="5">
    <source>
        <dbReference type="SAM" id="SignalP"/>
    </source>
</evidence>
<dbReference type="GO" id="GO:0016787">
    <property type="term" value="F:hydrolase activity"/>
    <property type="evidence" value="ECO:0007669"/>
    <property type="project" value="UniProtKB-KW"/>
</dbReference>
<dbReference type="Gene3D" id="3.40.50.1820">
    <property type="entry name" value="alpha/beta hydrolase"/>
    <property type="match status" value="1"/>
</dbReference>
<feature type="chain" id="PRO_5047547843" evidence="5">
    <location>
        <begin position="30"/>
        <end position="509"/>
    </location>
</feature>
<keyword evidence="9" id="KW-1185">Reference proteome</keyword>
<feature type="region of interest" description="Disordered" evidence="4">
    <location>
        <begin position="486"/>
        <end position="509"/>
    </location>
</feature>
<feature type="domain" description="AB hydrolase-1" evidence="6">
    <location>
        <begin position="86"/>
        <end position="266"/>
    </location>
</feature>
<evidence type="ECO:0000259" key="7">
    <source>
        <dbReference type="Pfam" id="PF08386"/>
    </source>
</evidence>
<comment type="similarity">
    <text evidence="1">Belongs to the peptidase S33 family.</text>
</comment>